<dbReference type="Pfam" id="PF23524">
    <property type="entry name" value="MGAT4A_C"/>
    <property type="match status" value="1"/>
</dbReference>
<evidence type="ECO:0000256" key="1">
    <source>
        <dbReference type="ARBA" id="ARBA00004922"/>
    </source>
</evidence>
<reference evidence="7" key="1">
    <citation type="journal article" date="2017" name="Nat. Commun.">
        <title>The North American bullfrog draft genome provides insight into hormonal regulation of long noncoding RNA.</title>
        <authorList>
            <person name="Hammond S.A."/>
            <person name="Warren R.L."/>
            <person name="Vandervalk B.P."/>
            <person name="Kucuk E."/>
            <person name="Khan H."/>
            <person name="Gibb E.A."/>
            <person name="Pandoh P."/>
            <person name="Kirk H."/>
            <person name="Zhao Y."/>
            <person name="Jones M."/>
            <person name="Mungall A.J."/>
            <person name="Coope R."/>
            <person name="Pleasance S."/>
            <person name="Moore R.A."/>
            <person name="Holt R.A."/>
            <person name="Round J.M."/>
            <person name="Ohora S."/>
            <person name="Walle B.V."/>
            <person name="Veldhoen N."/>
            <person name="Helbing C.C."/>
            <person name="Birol I."/>
        </authorList>
    </citation>
    <scope>NUCLEOTIDE SEQUENCE [LARGE SCALE GENOMIC DNA]</scope>
</reference>
<evidence type="ECO:0000313" key="6">
    <source>
        <dbReference type="EMBL" id="PIO29521.1"/>
    </source>
</evidence>
<dbReference type="InterPro" id="IPR057279">
    <property type="entry name" value="MGAT4"/>
</dbReference>
<dbReference type="Pfam" id="PF04666">
    <property type="entry name" value="MGAT4_cons"/>
    <property type="match status" value="1"/>
</dbReference>
<gene>
    <name evidence="6" type="ORF">AB205_0100120</name>
</gene>
<keyword evidence="3" id="KW-0808">Transferase</keyword>
<keyword evidence="7" id="KW-1185">Reference proteome</keyword>
<dbReference type="PANTHER" id="PTHR12062">
    <property type="entry name" value="N-ACETYLGLUCOSAMINYLTRANSFERASE VI"/>
    <property type="match status" value="1"/>
</dbReference>
<name>A0A2G9RQJ7_AQUCT</name>
<dbReference type="InterPro" id="IPR006759">
    <property type="entry name" value="Glyco_transf_54"/>
</dbReference>
<dbReference type="Proteomes" id="UP000228934">
    <property type="component" value="Unassembled WGS sequence"/>
</dbReference>
<evidence type="ECO:0000259" key="4">
    <source>
        <dbReference type="Pfam" id="PF04666"/>
    </source>
</evidence>
<accession>A0A2G9RQJ7</accession>
<dbReference type="AlphaFoldDB" id="A0A2G9RQJ7"/>
<proteinExistence type="predicted"/>
<evidence type="ECO:0000313" key="7">
    <source>
        <dbReference type="Proteomes" id="UP000228934"/>
    </source>
</evidence>
<keyword evidence="2" id="KW-0328">Glycosyltransferase</keyword>
<dbReference type="InterPro" id="IPR056576">
    <property type="entry name" value="MGAT4_A/B/C_C"/>
</dbReference>
<organism evidence="6 7">
    <name type="scientific">Aquarana catesbeiana</name>
    <name type="common">American bullfrog</name>
    <name type="synonym">Rana catesbeiana</name>
    <dbReference type="NCBI Taxonomy" id="8400"/>
    <lineage>
        <taxon>Eukaryota</taxon>
        <taxon>Metazoa</taxon>
        <taxon>Chordata</taxon>
        <taxon>Craniata</taxon>
        <taxon>Vertebrata</taxon>
        <taxon>Euteleostomi</taxon>
        <taxon>Amphibia</taxon>
        <taxon>Batrachia</taxon>
        <taxon>Anura</taxon>
        <taxon>Neobatrachia</taxon>
        <taxon>Ranoidea</taxon>
        <taxon>Ranidae</taxon>
        <taxon>Aquarana</taxon>
    </lineage>
</organism>
<dbReference type="EMBL" id="KV937705">
    <property type="protein sequence ID" value="PIO29521.1"/>
    <property type="molecule type" value="Genomic_DNA"/>
</dbReference>
<feature type="domain" description="MGAT4 conserved region" evidence="4">
    <location>
        <begin position="27"/>
        <end position="272"/>
    </location>
</feature>
<comment type="pathway">
    <text evidence="1">Protein modification; protein glycosylation.</text>
</comment>
<evidence type="ECO:0000256" key="3">
    <source>
        <dbReference type="ARBA" id="ARBA00022679"/>
    </source>
</evidence>
<dbReference type="GO" id="GO:0006487">
    <property type="term" value="P:protein N-linked glycosylation"/>
    <property type="evidence" value="ECO:0007669"/>
    <property type="project" value="TreeGrafter"/>
</dbReference>
<evidence type="ECO:0008006" key="8">
    <source>
        <dbReference type="Google" id="ProtNLM"/>
    </source>
</evidence>
<feature type="domain" description="MGAT4 A/B/C C-terminal" evidence="5">
    <location>
        <begin position="288"/>
        <end position="413"/>
    </location>
</feature>
<evidence type="ECO:0000256" key="2">
    <source>
        <dbReference type="ARBA" id="ARBA00022676"/>
    </source>
</evidence>
<dbReference type="PANTHER" id="PTHR12062:SF29">
    <property type="entry name" value="ALPHA-1,3-MANNOSYL-GLYCOPROTEIN 4-BETA-N-ACETYLGLUCOSAMINYLTRANSFERASE C"/>
    <property type="match status" value="1"/>
</dbReference>
<dbReference type="GO" id="GO:0008375">
    <property type="term" value="F:acetylglucosaminyltransferase activity"/>
    <property type="evidence" value="ECO:0007669"/>
    <property type="project" value="TreeGrafter"/>
</dbReference>
<protein>
    <recommendedName>
        <fullName evidence="8">Alpha-1,3-mannosyl-glycoprotein 4-beta-N-acetylglucosaminyltransferase C</fullName>
    </recommendedName>
</protein>
<sequence length="437" mass="50054">MSLLHREAPRQEFRLFDVREDALDTLRIPYKHLLGSPPSTKKFLSIGISSVKREKGNYLRTTLQSIFSHSSLEELEEVVVVVYLANTKYSINTEVAADLANHFPSEIAAGQLLVVSSYSNAYPTLEGLKRNYNDPPERVKFRSKQNVDYAFLVNFCTNLSQFYLQLEDDVTCSMNFLTSIKSYVTQYITPWTTITFSSLGYIGKLYHSVDLPKLARFLLIFYDEMPCDWLLDLFYKSKAQKEIIQYKPSLFQHIGQYSSFQGNVNNLKDKEFMEVRETYGDHPLAFCSTSIKAFEDHTADRVCFPGPSFFWGVEVKAGDHFTMTFMNSTNIKKLRIITGSSEHPEDTLKSGYVEFGRHRILGHEHITCEAFKKIGDFQNGTFFLDNIDRTAGGSVDCLKIQVSVPQAEWMIIRKVGIWVSREKTLPKNSTNIVATNR</sequence>
<dbReference type="OrthoDB" id="2016523at2759"/>
<evidence type="ECO:0000259" key="5">
    <source>
        <dbReference type="Pfam" id="PF23524"/>
    </source>
</evidence>